<keyword evidence="4" id="KW-1185">Reference proteome</keyword>
<feature type="compositionally biased region" description="Basic and acidic residues" evidence="2">
    <location>
        <begin position="278"/>
        <end position="290"/>
    </location>
</feature>
<sequence>MARIQVPAALNHAGEREEIPGPSKDGIYNTLTVISTAVNELSRAIQQMREQLNGLSSACTGNPGLPKSNNPVDHFEIFAIAMKEVQSKSSRIEQLEQENRALRDKLGDCEKAGERSEGFSRIIPVSRNENGERFVPSDAPNLNGKRSLITLHKDRRIHEDDSTIATSTIPESTHVTNGEADPASNSNRRIGVDGPNVEIEEIPESSNAQINGDDIPQDDPPAMNDTTLSKLPAEKPRTRQNPVRRRRGLRTEQVLEQVTGNETRPTRPPLVAQNGHSKKAEDSASLRKEQATSSGDENSTKTGDRKPRGLAHTEPPIDSETFTPNIARETRLRPRRQLMKRGRGRPKAVASQQPQIEIITSRSPPSITGRPDVYNDNLNGLENREDASSANKEEDEKRRKAEIAARELLVQAAMQREEAYTL</sequence>
<evidence type="ECO:0000313" key="3">
    <source>
        <dbReference type="EMBL" id="KDB23222.1"/>
    </source>
</evidence>
<gene>
    <name evidence="3" type="ORF">H109_04870</name>
</gene>
<dbReference type="OMA" id="PAMNDAT"/>
<feature type="coiled-coil region" evidence="1">
    <location>
        <begin position="38"/>
        <end position="112"/>
    </location>
</feature>
<feature type="compositionally biased region" description="Basic and acidic residues" evidence="2">
    <location>
        <begin position="298"/>
        <end position="307"/>
    </location>
</feature>
<comment type="caution">
    <text evidence="3">The sequence shown here is derived from an EMBL/GenBank/DDBJ whole genome shotgun (WGS) entry which is preliminary data.</text>
</comment>
<proteinExistence type="predicted"/>
<feature type="compositionally biased region" description="Polar residues" evidence="2">
    <location>
        <begin position="350"/>
        <end position="366"/>
    </location>
</feature>
<organism evidence="3 4">
    <name type="scientific">Trichophyton interdigitale (strain MR816)</name>
    <dbReference type="NCBI Taxonomy" id="1215338"/>
    <lineage>
        <taxon>Eukaryota</taxon>
        <taxon>Fungi</taxon>
        <taxon>Dikarya</taxon>
        <taxon>Ascomycota</taxon>
        <taxon>Pezizomycotina</taxon>
        <taxon>Eurotiomycetes</taxon>
        <taxon>Eurotiomycetidae</taxon>
        <taxon>Onygenales</taxon>
        <taxon>Arthrodermataceae</taxon>
        <taxon>Trichophyton</taxon>
    </lineage>
</organism>
<protein>
    <submittedName>
        <fullName evidence="3">Uncharacterized protein</fullName>
    </submittedName>
</protein>
<feature type="compositionally biased region" description="Basic and acidic residues" evidence="2">
    <location>
        <begin position="382"/>
        <end position="399"/>
    </location>
</feature>
<dbReference type="AlphaFoldDB" id="A0A059J6Z0"/>
<dbReference type="EMBL" id="AOKY01000314">
    <property type="protein sequence ID" value="KDB23222.1"/>
    <property type="molecule type" value="Genomic_DNA"/>
</dbReference>
<evidence type="ECO:0000313" key="4">
    <source>
        <dbReference type="Proteomes" id="UP000024533"/>
    </source>
</evidence>
<feature type="compositionally biased region" description="Polar residues" evidence="2">
    <location>
        <begin position="254"/>
        <end position="263"/>
    </location>
</feature>
<dbReference type="OrthoDB" id="4172792at2759"/>
<keyword evidence="1" id="KW-0175">Coiled coil</keyword>
<accession>A0A059J6Z0</accession>
<reference evidence="3 4" key="1">
    <citation type="submission" date="2014-02" db="EMBL/GenBank/DDBJ databases">
        <title>The Genome Sequence of Trichophyton interdigitale MR816.</title>
        <authorList>
            <consortium name="The Broad Institute Genomics Platform"/>
            <person name="Cuomo C.A."/>
            <person name="White T.C."/>
            <person name="Graser Y."/>
            <person name="Martinez-Rossi N."/>
            <person name="Heitman J."/>
            <person name="Young S.K."/>
            <person name="Zeng Q."/>
            <person name="Gargeya S."/>
            <person name="Abouelleil A."/>
            <person name="Alvarado L."/>
            <person name="Chapman S.B."/>
            <person name="Gainer-Dewar J."/>
            <person name="Goldberg J."/>
            <person name="Griggs A."/>
            <person name="Gujja S."/>
            <person name="Hansen M."/>
            <person name="Howarth C."/>
            <person name="Imamovic A."/>
            <person name="Larimer J."/>
            <person name="Martinez D."/>
            <person name="Murphy C."/>
            <person name="Pearson M.D."/>
            <person name="Persinoti G."/>
            <person name="Poon T."/>
            <person name="Priest M."/>
            <person name="Roberts A.D."/>
            <person name="Saif S."/>
            <person name="Shea T.D."/>
            <person name="Sykes S.N."/>
            <person name="Wortman J."/>
            <person name="Nusbaum C."/>
            <person name="Birren B."/>
        </authorList>
    </citation>
    <scope>NUCLEOTIDE SEQUENCE [LARGE SCALE GENOMIC DNA]</scope>
    <source>
        <strain evidence="3 4">MR816</strain>
    </source>
</reference>
<dbReference type="Proteomes" id="UP000024533">
    <property type="component" value="Unassembled WGS sequence"/>
</dbReference>
<evidence type="ECO:0000256" key="2">
    <source>
        <dbReference type="SAM" id="MobiDB-lite"/>
    </source>
</evidence>
<dbReference type="HOGENOM" id="CLU_053752_0_0_1"/>
<name>A0A059J6Z0_TRIIM</name>
<evidence type="ECO:0000256" key="1">
    <source>
        <dbReference type="SAM" id="Coils"/>
    </source>
</evidence>
<feature type="compositionally biased region" description="Basic residues" evidence="2">
    <location>
        <begin position="333"/>
        <end position="346"/>
    </location>
</feature>
<feature type="compositionally biased region" description="Polar residues" evidence="2">
    <location>
        <begin position="163"/>
        <end position="176"/>
    </location>
</feature>
<feature type="region of interest" description="Disordered" evidence="2">
    <location>
        <begin position="159"/>
        <end position="399"/>
    </location>
</feature>